<reference evidence="3 4" key="1">
    <citation type="journal article" date="2014" name="Genome Announc.">
        <title>Draft Genome Sequence of Paenibacillus pini JCM 16418T, Isolated from the Rhizosphere of Pine Tree.</title>
        <authorList>
            <person name="Yuki M."/>
            <person name="Oshima K."/>
            <person name="Suda W."/>
            <person name="Oshida Y."/>
            <person name="Kitamura K."/>
            <person name="Iida Y."/>
            <person name="Hattori M."/>
            <person name="Ohkuma M."/>
        </authorList>
    </citation>
    <scope>NUCLEOTIDE SEQUENCE [LARGE SCALE GENOMIC DNA]</scope>
    <source>
        <strain evidence="3 4">JCM 16418</strain>
    </source>
</reference>
<keyword evidence="2" id="KW-0472">Membrane</keyword>
<organism evidence="3 4">
    <name type="scientific">Paenibacillus pini JCM 16418</name>
    <dbReference type="NCBI Taxonomy" id="1236976"/>
    <lineage>
        <taxon>Bacteria</taxon>
        <taxon>Bacillati</taxon>
        <taxon>Bacillota</taxon>
        <taxon>Bacilli</taxon>
        <taxon>Bacillales</taxon>
        <taxon>Paenibacillaceae</taxon>
        <taxon>Paenibacillus</taxon>
    </lineage>
</organism>
<dbReference type="Proteomes" id="UP000019364">
    <property type="component" value="Unassembled WGS sequence"/>
</dbReference>
<accession>W7YIU6</accession>
<dbReference type="OrthoDB" id="2666773at2"/>
<keyword evidence="2" id="KW-1133">Transmembrane helix</keyword>
<proteinExistence type="predicted"/>
<comment type="caution">
    <text evidence="3">The sequence shown here is derived from an EMBL/GenBank/DDBJ whole genome shotgun (WGS) entry which is preliminary data.</text>
</comment>
<feature type="region of interest" description="Disordered" evidence="1">
    <location>
        <begin position="201"/>
        <end position="269"/>
    </location>
</feature>
<gene>
    <name evidence="3" type="ORF">JCM16418_5044</name>
</gene>
<evidence type="ECO:0000256" key="1">
    <source>
        <dbReference type="SAM" id="MobiDB-lite"/>
    </source>
</evidence>
<dbReference type="AlphaFoldDB" id="W7YIU6"/>
<feature type="transmembrane region" description="Helical" evidence="2">
    <location>
        <begin position="136"/>
        <end position="161"/>
    </location>
</feature>
<evidence type="ECO:0000313" key="4">
    <source>
        <dbReference type="Proteomes" id="UP000019364"/>
    </source>
</evidence>
<evidence type="ECO:0000313" key="3">
    <source>
        <dbReference type="EMBL" id="GAF10820.1"/>
    </source>
</evidence>
<keyword evidence="2" id="KW-0812">Transmembrane</keyword>
<feature type="compositionally biased region" description="Polar residues" evidence="1">
    <location>
        <begin position="254"/>
        <end position="263"/>
    </location>
</feature>
<protein>
    <submittedName>
        <fullName evidence="3">Uncharacterized protein</fullName>
    </submittedName>
</protein>
<name>W7YIU6_9BACL</name>
<feature type="compositionally biased region" description="Low complexity" evidence="1">
    <location>
        <begin position="221"/>
        <end position="253"/>
    </location>
</feature>
<keyword evidence="4" id="KW-1185">Reference proteome</keyword>
<dbReference type="eggNOG" id="COG0484">
    <property type="taxonomic scope" value="Bacteria"/>
</dbReference>
<dbReference type="STRING" id="1236976.JCM16418_5044"/>
<evidence type="ECO:0000256" key="2">
    <source>
        <dbReference type="SAM" id="Phobius"/>
    </source>
</evidence>
<dbReference type="RefSeq" id="WP_036653612.1">
    <property type="nucleotide sequence ID" value="NZ_BAVZ01000039.1"/>
</dbReference>
<sequence length="464" mass="51729">MDYDLKELARYDMFKAMEQEMIRNEELIRLTVINRRSPREIKESVFYAMARNNSIKHFLELSEQKPENLLDYVPVSEDFKNLMLKVGAKRYPLEIKRNAERSLYGDYTHVDYKRQIHLLDQELPEKPRFSVMIEKIGNTIGIIIAGAFSIWWVFLIVFLVWANYLSENKPNHLTVSTSGHNNTFGQGGIYRGNSILKSVSDQDQVEDGSAQSGFGNGGKSGQDSSSSSQQNATSSIGGNSIKIPSNKSISNVSTNSVTHNPISTKDVDAKINPKSQPEVFEAKDGFFGIGSTMDEVIFIMGEPESKTITIFNYDFSSVYFSNNKVSGWSNIGNTLKVFIGDKVDNTKSFTLGSSRKQVINAAGTPTTYQRNSFSYGFSSVYFDDNGRIKGWSIIGNDHFNVKLGEKVEGAMPFSIGSTIEDVVAVMGTPDSYNSQGLGYDFSTVYIVDGKVSKVSNISNNLKYK</sequence>
<dbReference type="EMBL" id="BAVZ01000039">
    <property type="protein sequence ID" value="GAF10820.1"/>
    <property type="molecule type" value="Genomic_DNA"/>
</dbReference>